<dbReference type="InterPro" id="IPR025558">
    <property type="entry name" value="DUF4283"/>
</dbReference>
<protein>
    <submittedName>
        <fullName evidence="5">Uncharacterized protein LOC108836046</fullName>
    </submittedName>
</protein>
<dbReference type="PANTHER" id="PTHR31286:SF178">
    <property type="entry name" value="DUF4283 DOMAIN-CONTAINING PROTEIN"/>
    <property type="match status" value="1"/>
</dbReference>
<name>A0A6J0LXH6_RAPSA</name>
<evidence type="ECO:0000256" key="1">
    <source>
        <dbReference type="SAM" id="MobiDB-lite"/>
    </source>
</evidence>
<dbReference type="AlphaFoldDB" id="A0A6J0LXH6"/>
<dbReference type="Proteomes" id="UP000504610">
    <property type="component" value="Chromosome 2"/>
</dbReference>
<evidence type="ECO:0000313" key="5">
    <source>
        <dbReference type="RefSeq" id="XP_018464762.1"/>
    </source>
</evidence>
<accession>A0A6J0LXH6</accession>
<feature type="region of interest" description="Disordered" evidence="1">
    <location>
        <begin position="371"/>
        <end position="506"/>
    </location>
</feature>
<feature type="domain" description="Zinc knuckle CX2CX4HX4C" evidence="3">
    <location>
        <begin position="169"/>
        <end position="215"/>
    </location>
</feature>
<feature type="compositionally biased region" description="Basic residues" evidence="1">
    <location>
        <begin position="435"/>
        <end position="451"/>
    </location>
</feature>
<keyword evidence="4" id="KW-1185">Reference proteome</keyword>
<feature type="compositionally biased region" description="Basic and acidic residues" evidence="1">
    <location>
        <begin position="487"/>
        <end position="506"/>
    </location>
</feature>
<evidence type="ECO:0000313" key="4">
    <source>
        <dbReference type="Proteomes" id="UP000504610"/>
    </source>
</evidence>
<evidence type="ECO:0000259" key="2">
    <source>
        <dbReference type="Pfam" id="PF14111"/>
    </source>
</evidence>
<feature type="domain" description="DUF4283" evidence="2">
    <location>
        <begin position="28"/>
        <end position="108"/>
    </location>
</feature>
<dbReference type="KEGG" id="rsz:108836046"/>
<dbReference type="Pfam" id="PF14392">
    <property type="entry name" value="zf-CCHC_4"/>
    <property type="match status" value="1"/>
</dbReference>
<dbReference type="GeneID" id="108836046"/>
<reference evidence="5" key="2">
    <citation type="submission" date="2025-08" db="UniProtKB">
        <authorList>
            <consortium name="RefSeq"/>
        </authorList>
    </citation>
    <scope>IDENTIFICATION</scope>
    <source>
        <tissue evidence="5">Leaf</tissue>
    </source>
</reference>
<dbReference type="Pfam" id="PF14111">
    <property type="entry name" value="DUF4283"/>
    <property type="match status" value="1"/>
</dbReference>
<proteinExistence type="predicted"/>
<reference evidence="4" key="1">
    <citation type="journal article" date="2019" name="Database">
        <title>The radish genome database (RadishGD): an integrated information resource for radish genomics.</title>
        <authorList>
            <person name="Yu H.J."/>
            <person name="Baek S."/>
            <person name="Lee Y.J."/>
            <person name="Cho A."/>
            <person name="Mun J.H."/>
        </authorList>
    </citation>
    <scope>NUCLEOTIDE SEQUENCE [LARGE SCALE GENOMIC DNA]</scope>
    <source>
        <strain evidence="4">cv. WK10039</strain>
    </source>
</reference>
<feature type="compositionally biased region" description="Polar residues" evidence="1">
    <location>
        <begin position="371"/>
        <end position="380"/>
    </location>
</feature>
<dbReference type="RefSeq" id="XP_018464762.1">
    <property type="nucleotide sequence ID" value="XM_018609260.1"/>
</dbReference>
<dbReference type="OrthoDB" id="1113807at2759"/>
<dbReference type="InterPro" id="IPR025836">
    <property type="entry name" value="Zn_knuckle_CX2CX4HX4C"/>
</dbReference>
<dbReference type="InterPro" id="IPR040256">
    <property type="entry name" value="At4g02000-like"/>
</dbReference>
<sequence length="506" mass="57361">MDKALMAMSLDDDDEPFDMPNLPQFSSCERNTRSLIGRLLNPDCQKIANLLREMPRKWQKQGKVRGIALSKERFQFLFDNEHDLVEVLEKGVHTSNEWALAIERWVENPPPDYLQFINVWVQVRNIPLNHYTEEAITALRERLGMVKVVAFDPDKPQLQEYVRMQIRMNVARPFKQAMVVNLPEGGTSRVYFNYERLQKRCHECQRLNHAKDICPRLVKQRKDAALERRQRILREKQQADLVLRPHDPLFGVLTEDQVGLCPITGRSKISSEVLEEMRRYMMMATDSDKAIRIERIRSSVAEVEKDPMLQKTILRLEPAPVFTKQVDKGKGRLFDLDLNTPAESNALDRREGGKLMASAIKASRGNIASPWSFSSSGQDISSKEKSPPLMIAPPSGASMLRGHHGSRSASSHFQGNPTEHGLNLTISQPSGVFKKTTKPRRRPYVSKRKASKTSTAGILQELYGSSGSGAMIGAKRKGSSEEPESYEGARKKEARVIPHEGSPKIR</sequence>
<dbReference type="PANTHER" id="PTHR31286">
    <property type="entry name" value="GLYCINE-RICH CELL WALL STRUCTURAL PROTEIN 1.8-LIKE"/>
    <property type="match status" value="1"/>
</dbReference>
<organism evidence="4 5">
    <name type="scientific">Raphanus sativus</name>
    <name type="common">Radish</name>
    <name type="synonym">Raphanus raphanistrum var. sativus</name>
    <dbReference type="NCBI Taxonomy" id="3726"/>
    <lineage>
        <taxon>Eukaryota</taxon>
        <taxon>Viridiplantae</taxon>
        <taxon>Streptophyta</taxon>
        <taxon>Embryophyta</taxon>
        <taxon>Tracheophyta</taxon>
        <taxon>Spermatophyta</taxon>
        <taxon>Magnoliopsida</taxon>
        <taxon>eudicotyledons</taxon>
        <taxon>Gunneridae</taxon>
        <taxon>Pentapetalae</taxon>
        <taxon>rosids</taxon>
        <taxon>malvids</taxon>
        <taxon>Brassicales</taxon>
        <taxon>Brassicaceae</taxon>
        <taxon>Brassiceae</taxon>
        <taxon>Raphanus</taxon>
    </lineage>
</organism>
<evidence type="ECO:0000259" key="3">
    <source>
        <dbReference type="Pfam" id="PF14392"/>
    </source>
</evidence>
<gene>
    <name evidence="5" type="primary">LOC108836046</name>
</gene>